<dbReference type="Proteomes" id="UP000291822">
    <property type="component" value="Unassembled WGS sequence"/>
</dbReference>
<sequence>MAYFQLSEPTELYVYPFDYHSHIGGVLPVRQKGAPSLVGWLGKGDEDDGELLLFEHAIKFMQSAGNPLSLLASRTGTTTYERGECAAENIYIACIALAQKLSLGAVTESLPPTDMRLYQRVLEGVRHEAKQQPLARWLLPWLRYFNSKIFSSNKYTPFDDAYKTRSVLTDQVRAEPGKGEANFKAWIDASLDYLYVEGIHCTQIPAGFGDIPLLDASIQAFNKTKHVCYRALVHSPNAYVGGKKFQDDLEKMLPVLTDAALPATIGLDLLGVENRVADYQKLFEFLAERQRRIRKHYGPDNDKQSARCIIHIHCGEGAGASHDNRSLIGYYVTSRRRWPGQDFWHAMSSCIRDCVETAVERLAEVEGDPSGPHGAHGRKGKVHGLSGLFDELFKYNSLTVDGCKLLRFDITSARTRALVDYNGKRSVMAFSEALDAPSSGNGSPSWYKVLSELDDVYAFRLGHAYYYRSFIAAKYPLLVFDTNLGSNAITGAAGFFESAEAYRINRGFRHMDGYIDTSVMPAVTDAIAYMSSDSLTESQIAFFLETSQVQKPLREVLENEAVAARISQYVKSALAPISDDGETLGAFFGAYKELVLATVGTVDLSSYRYQAMTRVLALMRNWRSYLLGADGQGVEHTRIQNEFLRMVILLAYNLQPAGKEVIEQIMLDNLQSLLIVIASNYWQYTVGPYDGMIDSNKKGLTKFEGFKAPASVITLRREIIGI</sequence>
<keyword evidence="2" id="KW-1185">Reference proteome</keyword>
<dbReference type="AlphaFoldDB" id="A0A4R0YUK8"/>
<protein>
    <submittedName>
        <fullName evidence="1">Uncharacterized protein</fullName>
    </submittedName>
</protein>
<comment type="caution">
    <text evidence="1">The sequence shown here is derived from an EMBL/GenBank/DDBJ whole genome shotgun (WGS) entry which is preliminary data.</text>
</comment>
<proteinExistence type="predicted"/>
<dbReference type="EMBL" id="SJTG01000001">
    <property type="protein sequence ID" value="TCI12151.1"/>
    <property type="molecule type" value="Genomic_DNA"/>
</dbReference>
<accession>A0A4R0YUK8</accession>
<dbReference type="RefSeq" id="WP_131151070.1">
    <property type="nucleotide sequence ID" value="NZ_SJTG01000001.1"/>
</dbReference>
<name>A0A4R0YUK8_9GAMM</name>
<gene>
    <name evidence="1" type="ORF">EZM97_01945</name>
</gene>
<evidence type="ECO:0000313" key="1">
    <source>
        <dbReference type="EMBL" id="TCI12151.1"/>
    </source>
</evidence>
<evidence type="ECO:0000313" key="2">
    <source>
        <dbReference type="Proteomes" id="UP000291822"/>
    </source>
</evidence>
<organism evidence="1 2">
    <name type="scientific">Dyella soli</name>
    <dbReference type="NCBI Taxonomy" id="522319"/>
    <lineage>
        <taxon>Bacteria</taxon>
        <taxon>Pseudomonadati</taxon>
        <taxon>Pseudomonadota</taxon>
        <taxon>Gammaproteobacteria</taxon>
        <taxon>Lysobacterales</taxon>
        <taxon>Rhodanobacteraceae</taxon>
        <taxon>Dyella</taxon>
    </lineage>
</organism>
<reference evidence="1 2" key="1">
    <citation type="submission" date="2019-02" db="EMBL/GenBank/DDBJ databases">
        <title>Dyella amyloliquefaciens sp. nov., isolated from forest soil.</title>
        <authorList>
            <person name="Gao Z.-H."/>
            <person name="Qiu L.-H."/>
        </authorList>
    </citation>
    <scope>NUCLEOTIDE SEQUENCE [LARGE SCALE GENOMIC DNA]</scope>
    <source>
        <strain evidence="1 2">KACC 12747</strain>
    </source>
</reference>